<sequence>MALTHSPRLHPLKQVGFTLIEMVTVILILGILVVGVSSFVIFGTRIFVESSSVDQVLSQSRYGIERMTRDLRNAVPNSLRLTTDSSGLYQCIEFVPILASSSYITAPIAPQPTATSMTVFNGASSVAGGDQVLLYPLTEAEVYNPSGTTAKRFSVQSSAVAGDELTINFASRIRFSEDSPLKRIYFAQQPISYCFVRGALAEQADLKIYQNYGYQTSQPTPASMGSGQLLAQNVTNTFSIEPAIILTPSNLVTNALVHVQPRFSVNGETFQYQHQVQVINVP</sequence>
<evidence type="ECO:0000313" key="3">
    <source>
        <dbReference type="Proteomes" id="UP000811844"/>
    </source>
</evidence>
<dbReference type="Proteomes" id="UP000811844">
    <property type="component" value="Unassembled WGS sequence"/>
</dbReference>
<keyword evidence="1" id="KW-1133">Transmembrane helix</keyword>
<keyword evidence="1" id="KW-0812">Transmembrane</keyword>
<reference evidence="2 3" key="1">
    <citation type="submission" date="2020-02" db="EMBL/GenBank/DDBJ databases">
        <title>Shewanella WXL01 sp. nov., a marine bacterium isolated from green algae in Luhuitou Fringing Reef (Northern South China Sea).</title>
        <authorList>
            <person name="Wang X."/>
        </authorList>
    </citation>
    <scope>NUCLEOTIDE SEQUENCE [LARGE SCALE GENOMIC DNA]</scope>
    <source>
        <strain evidence="2 3">MCCC 1A01895</strain>
    </source>
</reference>
<dbReference type="InterPro" id="IPR012902">
    <property type="entry name" value="N_methyl_site"/>
</dbReference>
<organism evidence="2 3">
    <name type="scientific">Shewanella intestini</name>
    <dbReference type="NCBI Taxonomy" id="2017544"/>
    <lineage>
        <taxon>Bacteria</taxon>
        <taxon>Pseudomonadati</taxon>
        <taxon>Pseudomonadota</taxon>
        <taxon>Gammaproteobacteria</taxon>
        <taxon>Alteromonadales</taxon>
        <taxon>Shewanellaceae</taxon>
        <taxon>Shewanella</taxon>
    </lineage>
</organism>
<proteinExistence type="predicted"/>
<dbReference type="EMBL" id="JAAIKR010000012">
    <property type="protein sequence ID" value="MBR9728777.1"/>
    <property type="molecule type" value="Genomic_DNA"/>
</dbReference>
<evidence type="ECO:0000256" key="1">
    <source>
        <dbReference type="SAM" id="Phobius"/>
    </source>
</evidence>
<name>A0ABS5I426_9GAMM</name>
<protein>
    <submittedName>
        <fullName evidence="2">Type II secretion system protein</fullName>
    </submittedName>
</protein>
<keyword evidence="3" id="KW-1185">Reference proteome</keyword>
<gene>
    <name evidence="2" type="ORF">G3R48_12395</name>
</gene>
<dbReference type="RefSeq" id="WP_153665063.1">
    <property type="nucleotide sequence ID" value="NZ_JAAIKR010000012.1"/>
</dbReference>
<dbReference type="Pfam" id="PF07963">
    <property type="entry name" value="N_methyl"/>
    <property type="match status" value="1"/>
</dbReference>
<feature type="transmembrane region" description="Helical" evidence="1">
    <location>
        <begin position="20"/>
        <end position="42"/>
    </location>
</feature>
<evidence type="ECO:0000313" key="2">
    <source>
        <dbReference type="EMBL" id="MBR9728777.1"/>
    </source>
</evidence>
<keyword evidence="1" id="KW-0472">Membrane</keyword>
<comment type="caution">
    <text evidence="2">The sequence shown here is derived from an EMBL/GenBank/DDBJ whole genome shotgun (WGS) entry which is preliminary data.</text>
</comment>
<dbReference type="NCBIfam" id="TIGR02532">
    <property type="entry name" value="IV_pilin_GFxxxE"/>
    <property type="match status" value="1"/>
</dbReference>
<dbReference type="SUPFAM" id="SSF54523">
    <property type="entry name" value="Pili subunits"/>
    <property type="match status" value="1"/>
</dbReference>
<accession>A0ABS5I426</accession>
<dbReference type="InterPro" id="IPR045584">
    <property type="entry name" value="Pilin-like"/>
</dbReference>